<dbReference type="SMART" id="SM00943">
    <property type="entry name" value="Prim-Pol"/>
    <property type="match status" value="1"/>
</dbReference>
<sequence>MPSPLQAALEYARLGYAVLPLLPGEKRPHSRLAPNGLTNATPDPEVLRRWWQAVPPAGVGILPPEQVLVLDFDAPEVWEQLRVEYPELATAPRQRSPRGGVHVFLKLPKSLIGSLTTTARKMPGLDLRGLGKAYLAAAPTELPNGGYSWEVPLLPPAELPLPPEGLLKRLLPEPPPPPPEYQPASFRGVKGDKLTRRLEGLLRWACERVASTPEGQRHNTLLSYARLIGGYVHLGLDPEQVTSALAEAAMQAGLPHSEAEATARDGLRYGLDAPLELPADEGKGDTFGEAPTCPLDGRTGGGQVMGNPRYKVERGQIWAAKVEGRGESQGVAYWPLCNFAAVIEREIVATDGLETETLFELRGYTSTGRPLPVALVKSGEFSGMNWVARHWGAEAVVLPGQANRDHLRAAIQFLSLSEGRIRRATVYRHLGWTKTADGWVYLHAGGGIGAKGSVTGLEVQLGKVFENFALPEPPTGEAEREAITTLWRLSEVTPYRVSVPLLLYALATPLGHTPFSLYLAGPSGSQKTSLALVIQSLWGWHDSPPTSWEATPNALEAYGFTAKDALLLIDDYAPQASEQKQKELQAKAARVLRSQGNATGRGRMRADGSLAGDRPPRGSLLVTGEDLPPGHSIRARCLFLELERGDVDLRRLSEAQRQNREGAYARALSAWVRYLSADLETYQRQLADRTAELRPRWESQHGRTTDALARLHATWELYRDYAATVGVDLAYMDGRVLEALEAVRRTQSSYQRDSDPTERFGGLLFSALRMGRGHLVPVSWRPGQSIEDYLDDPTRWGWRYRETTSGHPDAHGVWEPLGPQIGWLPDDPDTLGLYLDPTPAYTVLARLANESGESLLTERTLWKRLGERGAIRIQGDGQSIRHQAVVKIHGKSTRVVHLLGGYISKTGNTGNRADNGVQDEENSVTGFSSVTGTTGNREPAPEQREEMVTGTTGNLAETGNHGRAVQDATKTGVTGVTGCTDIRGSHATQEQEEEGGDWEVVL</sequence>
<feature type="region of interest" description="Disordered" evidence="1">
    <location>
        <begin position="908"/>
        <end position="966"/>
    </location>
</feature>
<organism evidence="3">
    <name type="scientific">Meiothermus ruber</name>
    <dbReference type="NCBI Taxonomy" id="277"/>
    <lineage>
        <taxon>Bacteria</taxon>
        <taxon>Thermotogati</taxon>
        <taxon>Deinococcota</taxon>
        <taxon>Deinococci</taxon>
        <taxon>Thermales</taxon>
        <taxon>Thermaceae</taxon>
        <taxon>Meiothermus</taxon>
    </lineage>
</organism>
<dbReference type="SUPFAM" id="SSF56747">
    <property type="entry name" value="Prim-pol domain"/>
    <property type="match status" value="1"/>
</dbReference>
<dbReference type="Pfam" id="PF06048">
    <property type="entry name" value="DUF927"/>
    <property type="match status" value="1"/>
</dbReference>
<name>A0A7C3HBV7_MEIRU</name>
<evidence type="ECO:0000259" key="2">
    <source>
        <dbReference type="SMART" id="SM00943"/>
    </source>
</evidence>
<accession>A0A7C3HBV7</accession>
<dbReference type="Pfam" id="PF09250">
    <property type="entry name" value="Prim-Pol"/>
    <property type="match status" value="1"/>
</dbReference>
<dbReference type="EMBL" id="DSWI01000027">
    <property type="protein sequence ID" value="HFG21357.1"/>
    <property type="molecule type" value="Genomic_DNA"/>
</dbReference>
<dbReference type="InterPro" id="IPR015330">
    <property type="entry name" value="DNA_primase/pol_bifunc_N"/>
</dbReference>
<feature type="region of interest" description="Disordered" evidence="1">
    <location>
        <begin position="595"/>
        <end position="625"/>
    </location>
</feature>
<proteinExistence type="predicted"/>
<feature type="compositionally biased region" description="Low complexity" evidence="1">
    <location>
        <begin position="923"/>
        <end position="935"/>
    </location>
</feature>
<evidence type="ECO:0000256" key="1">
    <source>
        <dbReference type="SAM" id="MobiDB-lite"/>
    </source>
</evidence>
<feature type="domain" description="DNA primase/polymerase bifunctional N-terminal" evidence="2">
    <location>
        <begin position="8"/>
        <end position="161"/>
    </location>
</feature>
<dbReference type="CDD" id="cd04859">
    <property type="entry name" value="Prim_Pol"/>
    <property type="match status" value="1"/>
</dbReference>
<evidence type="ECO:0000313" key="3">
    <source>
        <dbReference type="EMBL" id="HFG21357.1"/>
    </source>
</evidence>
<gene>
    <name evidence="3" type="ORF">ENS82_11735</name>
</gene>
<dbReference type="AlphaFoldDB" id="A0A7C3HBV7"/>
<reference evidence="3" key="1">
    <citation type="journal article" date="2020" name="mSystems">
        <title>Genome- and Community-Level Interaction Insights into Carbon Utilization and Element Cycling Functions of Hydrothermarchaeota in Hydrothermal Sediment.</title>
        <authorList>
            <person name="Zhou Z."/>
            <person name="Liu Y."/>
            <person name="Xu W."/>
            <person name="Pan J."/>
            <person name="Luo Z.H."/>
            <person name="Li M."/>
        </authorList>
    </citation>
    <scope>NUCLEOTIDE SEQUENCE [LARGE SCALE GENOMIC DNA]</scope>
    <source>
        <strain evidence="3">SpSt-524</strain>
    </source>
</reference>
<feature type="region of interest" description="Disordered" evidence="1">
    <location>
        <begin position="279"/>
        <end position="306"/>
    </location>
</feature>
<comment type="caution">
    <text evidence="3">The sequence shown here is derived from an EMBL/GenBank/DDBJ whole genome shotgun (WGS) entry which is preliminary data.</text>
</comment>
<dbReference type="InterPro" id="IPR009270">
    <property type="entry name" value="DUF927"/>
</dbReference>
<protein>
    <submittedName>
        <fullName evidence="3">DUF927 domain-containing protein</fullName>
    </submittedName>
</protein>